<keyword evidence="3" id="KW-1185">Reference proteome</keyword>
<feature type="transmembrane region" description="Helical" evidence="1">
    <location>
        <begin position="6"/>
        <end position="25"/>
    </location>
</feature>
<keyword evidence="1" id="KW-1133">Transmembrane helix</keyword>
<protein>
    <submittedName>
        <fullName evidence="2">Uncharacterized protein</fullName>
    </submittedName>
</protein>
<gene>
    <name evidence="2" type="ORF">Z520_11533</name>
</gene>
<evidence type="ECO:0000256" key="1">
    <source>
        <dbReference type="SAM" id="Phobius"/>
    </source>
</evidence>
<reference evidence="2 3" key="1">
    <citation type="submission" date="2015-01" db="EMBL/GenBank/DDBJ databases">
        <title>The Genome Sequence of Fonsecaea multimorphosa CBS 102226.</title>
        <authorList>
            <consortium name="The Broad Institute Genomics Platform"/>
            <person name="Cuomo C."/>
            <person name="de Hoog S."/>
            <person name="Gorbushina A."/>
            <person name="Stielow B."/>
            <person name="Teixiera M."/>
            <person name="Abouelleil A."/>
            <person name="Chapman S.B."/>
            <person name="Priest M."/>
            <person name="Young S.K."/>
            <person name="Wortman J."/>
            <person name="Nusbaum C."/>
            <person name="Birren B."/>
        </authorList>
    </citation>
    <scope>NUCLEOTIDE SEQUENCE [LARGE SCALE GENOMIC DNA]</scope>
    <source>
        <strain evidence="2 3">CBS 102226</strain>
    </source>
</reference>
<evidence type="ECO:0000313" key="3">
    <source>
        <dbReference type="Proteomes" id="UP000053411"/>
    </source>
</evidence>
<keyword evidence="1" id="KW-0812">Transmembrane</keyword>
<proteinExistence type="predicted"/>
<evidence type="ECO:0000313" key="2">
    <source>
        <dbReference type="EMBL" id="KIX92681.1"/>
    </source>
</evidence>
<dbReference type="GeneID" id="27717279"/>
<accession>A0A0D2I5Z1</accession>
<dbReference type="AlphaFoldDB" id="A0A0D2I5Z1"/>
<name>A0A0D2I5Z1_9EURO</name>
<dbReference type="VEuPathDB" id="FungiDB:Z520_11533"/>
<organism evidence="2 3">
    <name type="scientific">Fonsecaea multimorphosa CBS 102226</name>
    <dbReference type="NCBI Taxonomy" id="1442371"/>
    <lineage>
        <taxon>Eukaryota</taxon>
        <taxon>Fungi</taxon>
        <taxon>Dikarya</taxon>
        <taxon>Ascomycota</taxon>
        <taxon>Pezizomycotina</taxon>
        <taxon>Eurotiomycetes</taxon>
        <taxon>Chaetothyriomycetidae</taxon>
        <taxon>Chaetothyriales</taxon>
        <taxon>Herpotrichiellaceae</taxon>
        <taxon>Fonsecaea</taxon>
    </lineage>
</organism>
<dbReference type="RefSeq" id="XP_016626804.1">
    <property type="nucleotide sequence ID" value="XM_016782021.1"/>
</dbReference>
<dbReference type="OrthoDB" id="4159814at2759"/>
<dbReference type="EMBL" id="KN848101">
    <property type="protein sequence ID" value="KIX92681.1"/>
    <property type="molecule type" value="Genomic_DNA"/>
</dbReference>
<sequence>MISYQGIIAICIFGAAALVTVGFVVHRLMSKADDVEDQFTPSDQQRQYMRDVRGRNMMEALGDPKLLRRYHPPAEMELASVSTRT</sequence>
<dbReference type="Proteomes" id="UP000053411">
    <property type="component" value="Unassembled WGS sequence"/>
</dbReference>
<keyword evidence="1" id="KW-0472">Membrane</keyword>